<keyword evidence="6" id="KW-1185">Reference proteome</keyword>
<dbReference type="InterPro" id="IPR043030">
    <property type="entry name" value="BGBP_N_sf"/>
</dbReference>
<dbReference type="GO" id="GO:0045087">
    <property type="term" value="P:innate immune response"/>
    <property type="evidence" value="ECO:0007669"/>
    <property type="project" value="UniProtKB-KW"/>
</dbReference>
<keyword evidence="3" id="KW-0391">Immunity</keyword>
<feature type="domain" description="CBM39" evidence="5">
    <location>
        <begin position="125"/>
        <end position="225"/>
    </location>
</feature>
<keyword evidence="2" id="KW-0399">Innate immunity</keyword>
<dbReference type="GO" id="GO:0030246">
    <property type="term" value="F:carbohydrate binding"/>
    <property type="evidence" value="ECO:0007669"/>
    <property type="project" value="InterPro"/>
</dbReference>
<dbReference type="Pfam" id="PF15886">
    <property type="entry name" value="CBM39"/>
    <property type="match status" value="1"/>
</dbReference>
<protein>
    <submittedName>
        <fullName evidence="7">Beta-1,3-glucan-binding protein 1 isoform X1</fullName>
    </submittedName>
</protein>
<dbReference type="SUPFAM" id="SSF49899">
    <property type="entry name" value="Concanavalin A-like lectins/glucanases"/>
    <property type="match status" value="1"/>
</dbReference>
<dbReference type="PANTHER" id="PTHR10963:SF60">
    <property type="entry name" value="GRAM-NEGATIVE BACTERIA-BINDING PROTEIN 1-RELATED"/>
    <property type="match status" value="1"/>
</dbReference>
<reference evidence="7" key="1">
    <citation type="submission" date="2025-08" db="UniProtKB">
        <authorList>
            <consortium name="RefSeq"/>
        </authorList>
    </citation>
    <scope>IDENTIFICATION</scope>
    <source>
        <tissue evidence="7">Thorax and Abdomen</tissue>
    </source>
</reference>
<evidence type="ECO:0000313" key="7">
    <source>
        <dbReference type="RefSeq" id="XP_015515950.1"/>
    </source>
</evidence>
<gene>
    <name evidence="7" type="primary">LOC107221464</name>
</gene>
<dbReference type="GO" id="GO:0005975">
    <property type="term" value="P:carbohydrate metabolic process"/>
    <property type="evidence" value="ECO:0007669"/>
    <property type="project" value="InterPro"/>
</dbReference>
<dbReference type="PANTHER" id="PTHR10963">
    <property type="entry name" value="GLYCOSYL HYDROLASE-RELATED"/>
    <property type="match status" value="1"/>
</dbReference>
<dbReference type="GeneID" id="107221464"/>
<accession>A0A6J0BMY2</accession>
<evidence type="ECO:0000259" key="4">
    <source>
        <dbReference type="PROSITE" id="PS51762"/>
    </source>
</evidence>
<proteinExistence type="inferred from homology"/>
<evidence type="ECO:0000256" key="1">
    <source>
        <dbReference type="ARBA" id="ARBA00008781"/>
    </source>
</evidence>
<name>A0A6J0BMY2_NEOLC</name>
<comment type="similarity">
    <text evidence="1">Belongs to the insect beta-1,3-glucan binding protein family.</text>
</comment>
<dbReference type="InterPro" id="IPR000757">
    <property type="entry name" value="Beta-glucanase-like"/>
</dbReference>
<sequence length="570" mass="64582">MCKTCTLDFWTYRTYACIFHSTSSPISFCTPLAVKRCGSRLLDVTEITRKNYLQVFRKLQFFPVYLSSIRISNFTRFSSANYKWTNDNEHLKQSTYKMRLQIHCGIGLIPLVLHLLTPTISTAQYVPPNPTIIPLYPKGLRLSIPNGEGISLVAYHVKFNEEFYSLEAGTIAVDIIKPRRDQWTYEDRTTRIKIGDTIYLWMHVVYEGLGYNLLDQSLTVTQLYNYDGTPHVTVASCNPSNTIFNGSQPCTGQILFEDYFNELEPSKWRTVKRFTGPPDYEFVVYTGNDENLVVRDGELRIKPTLLDKGGNENFIRRGNMTVHGCTGQVGSNECYKQAISYSILPPVASGLIDTQKSFNFQYGRVEVRAKLPQGDWIYPIIKLLPVNAEYVSGYTVGEFRLASAVGNRNLRDSSGADIDGHELKAGAVVSKSTPIEVTTMSKKRSSSYWGDDYHIYELEWTPTAISVKVDGESFGKKAYPQEAYVQEFSTSRNGSPNSVFDKPFYISIGVAVGGQREFPDNCTSGEHHKPWGNLQSKALLNFYTAKDTWKNTWTDEGSMLKVDYVKVWAL</sequence>
<dbReference type="RefSeq" id="XP_015515950.1">
    <property type="nucleotide sequence ID" value="XM_015660464.2"/>
</dbReference>
<dbReference type="InterPro" id="IPR031756">
    <property type="entry name" value="BGBP_N"/>
</dbReference>
<dbReference type="PROSITE" id="PS51762">
    <property type="entry name" value="GH16_2"/>
    <property type="match status" value="1"/>
</dbReference>
<dbReference type="GO" id="GO:0004553">
    <property type="term" value="F:hydrolase activity, hydrolyzing O-glycosyl compounds"/>
    <property type="evidence" value="ECO:0007669"/>
    <property type="project" value="InterPro"/>
</dbReference>
<dbReference type="Gene3D" id="2.60.120.200">
    <property type="match status" value="1"/>
</dbReference>
<dbReference type="KEGG" id="nlo:107221464"/>
<dbReference type="OrthoDB" id="4781at2759"/>
<dbReference type="InterPro" id="IPR013320">
    <property type="entry name" value="ConA-like_dom_sf"/>
</dbReference>
<dbReference type="AlphaFoldDB" id="A0A6J0BMY2"/>
<evidence type="ECO:0000259" key="5">
    <source>
        <dbReference type="PROSITE" id="PS51969"/>
    </source>
</evidence>
<feature type="domain" description="GH16" evidence="4">
    <location>
        <begin position="224"/>
        <end position="570"/>
    </location>
</feature>
<dbReference type="Gene3D" id="2.60.40.2140">
    <property type="entry name" value="Beta-1,3-glucan-recognition protein, N-terminal domain"/>
    <property type="match status" value="1"/>
</dbReference>
<dbReference type="FunCoup" id="A0A6J0BMY2">
    <property type="interactions" value="61"/>
</dbReference>
<dbReference type="InterPro" id="IPR050546">
    <property type="entry name" value="Glycosyl_Hydrlase_16"/>
</dbReference>
<evidence type="ECO:0000256" key="3">
    <source>
        <dbReference type="ARBA" id="ARBA00022859"/>
    </source>
</evidence>
<dbReference type="PROSITE" id="PS51969">
    <property type="entry name" value="CBM39"/>
    <property type="match status" value="1"/>
</dbReference>
<dbReference type="Proteomes" id="UP000829291">
    <property type="component" value="Chromosome 7"/>
</dbReference>
<evidence type="ECO:0000313" key="6">
    <source>
        <dbReference type="Proteomes" id="UP000829291"/>
    </source>
</evidence>
<dbReference type="InParanoid" id="A0A6J0BMY2"/>
<evidence type="ECO:0000256" key="2">
    <source>
        <dbReference type="ARBA" id="ARBA00022588"/>
    </source>
</evidence>
<organism evidence="7">
    <name type="scientific">Neodiprion lecontei</name>
    <name type="common">Redheaded pine sawfly</name>
    <dbReference type="NCBI Taxonomy" id="441921"/>
    <lineage>
        <taxon>Eukaryota</taxon>
        <taxon>Metazoa</taxon>
        <taxon>Ecdysozoa</taxon>
        <taxon>Arthropoda</taxon>
        <taxon>Hexapoda</taxon>
        <taxon>Insecta</taxon>
        <taxon>Pterygota</taxon>
        <taxon>Neoptera</taxon>
        <taxon>Endopterygota</taxon>
        <taxon>Hymenoptera</taxon>
        <taxon>Tenthredinoidea</taxon>
        <taxon>Diprionidae</taxon>
        <taxon>Diprioninae</taxon>
        <taxon>Neodiprion</taxon>
    </lineage>
</organism>